<comment type="caution">
    <text evidence="1">The sequence shown here is derived from an EMBL/GenBank/DDBJ whole genome shotgun (WGS) entry which is preliminary data.</text>
</comment>
<proteinExistence type="predicted"/>
<protein>
    <submittedName>
        <fullName evidence="1">Uncharacterized protein</fullName>
    </submittedName>
</protein>
<sequence>MAVVVLLPLVVLLGFDLHLLLGLYSYPRLTGLTTKNRRIWLYWS</sequence>
<geneLocation type="mitochondrion" evidence="1"/>
<evidence type="ECO:0000313" key="1">
    <source>
        <dbReference type="EMBL" id="KUM47331.1"/>
    </source>
</evidence>
<dbReference type="AlphaFoldDB" id="A0A117NGU2"/>
<reference evidence="1" key="1">
    <citation type="journal article" date="2015" name="Genome Biol. Evol.">
        <title>Organellar Genomes of White Spruce (Picea glauca): Assembly and Annotation.</title>
        <authorList>
            <person name="Jackman S.D."/>
            <person name="Warren R.L."/>
            <person name="Gibb E.A."/>
            <person name="Vandervalk B.P."/>
            <person name="Mohamadi H."/>
            <person name="Chu J."/>
            <person name="Raymond A."/>
            <person name="Pleasance S."/>
            <person name="Coope R."/>
            <person name="Wildung M.R."/>
            <person name="Ritland C.E."/>
            <person name="Bousquet J."/>
            <person name="Jones S.J."/>
            <person name="Bohlmann J."/>
            <person name="Birol I."/>
        </authorList>
    </citation>
    <scope>NUCLEOTIDE SEQUENCE [LARGE SCALE GENOMIC DNA]</scope>
    <source>
        <tissue evidence="1">Flushing bud</tissue>
    </source>
</reference>
<organism evidence="1">
    <name type="scientific">Picea glauca</name>
    <name type="common">White spruce</name>
    <name type="synonym">Pinus glauca</name>
    <dbReference type="NCBI Taxonomy" id="3330"/>
    <lineage>
        <taxon>Eukaryota</taxon>
        <taxon>Viridiplantae</taxon>
        <taxon>Streptophyta</taxon>
        <taxon>Embryophyta</taxon>
        <taxon>Tracheophyta</taxon>
        <taxon>Spermatophyta</taxon>
        <taxon>Pinopsida</taxon>
        <taxon>Pinidae</taxon>
        <taxon>Conifers I</taxon>
        <taxon>Pinales</taxon>
        <taxon>Pinaceae</taxon>
        <taxon>Picea</taxon>
    </lineage>
</organism>
<dbReference type="EMBL" id="LKAM01000007">
    <property type="protein sequence ID" value="KUM47331.1"/>
    <property type="molecule type" value="Genomic_DNA"/>
</dbReference>
<gene>
    <name evidence="1" type="ORF">ABT39_MTgene5516</name>
</gene>
<name>A0A117NGU2_PICGL</name>
<accession>A0A117NGU2</accession>
<keyword evidence="1" id="KW-0496">Mitochondrion</keyword>